<organism evidence="1 2">
    <name type="scientific">Araneus ventricosus</name>
    <name type="common">Orbweaver spider</name>
    <name type="synonym">Epeira ventricosa</name>
    <dbReference type="NCBI Taxonomy" id="182803"/>
    <lineage>
        <taxon>Eukaryota</taxon>
        <taxon>Metazoa</taxon>
        <taxon>Ecdysozoa</taxon>
        <taxon>Arthropoda</taxon>
        <taxon>Chelicerata</taxon>
        <taxon>Arachnida</taxon>
        <taxon>Araneae</taxon>
        <taxon>Araneomorphae</taxon>
        <taxon>Entelegynae</taxon>
        <taxon>Araneoidea</taxon>
        <taxon>Araneidae</taxon>
        <taxon>Araneus</taxon>
    </lineage>
</organism>
<dbReference type="Proteomes" id="UP000499080">
    <property type="component" value="Unassembled WGS sequence"/>
</dbReference>
<dbReference type="PANTHER" id="PTHR47326">
    <property type="entry name" value="TRANSPOSABLE ELEMENT TC3 TRANSPOSASE-LIKE PROTEIN"/>
    <property type="match status" value="1"/>
</dbReference>
<reference evidence="1 2" key="1">
    <citation type="journal article" date="2019" name="Sci. Rep.">
        <title>Orb-weaving spider Araneus ventricosus genome elucidates the spidroin gene catalogue.</title>
        <authorList>
            <person name="Kono N."/>
            <person name="Nakamura H."/>
            <person name="Ohtoshi R."/>
            <person name="Moran D.A.P."/>
            <person name="Shinohara A."/>
            <person name="Yoshida Y."/>
            <person name="Fujiwara M."/>
            <person name="Mori M."/>
            <person name="Tomita M."/>
            <person name="Arakawa K."/>
        </authorList>
    </citation>
    <scope>NUCLEOTIDE SEQUENCE [LARGE SCALE GENOMIC DNA]</scope>
</reference>
<proteinExistence type="predicted"/>
<dbReference type="PANTHER" id="PTHR47326:SF1">
    <property type="entry name" value="HTH PSQ-TYPE DOMAIN-CONTAINING PROTEIN"/>
    <property type="match status" value="1"/>
</dbReference>
<evidence type="ECO:0000313" key="2">
    <source>
        <dbReference type="Proteomes" id="UP000499080"/>
    </source>
</evidence>
<protein>
    <submittedName>
        <fullName evidence="1">Uncharacterized protein</fullName>
    </submittedName>
</protein>
<accession>A0A4Y2PMC1</accession>
<dbReference type="AlphaFoldDB" id="A0A4Y2PMC1"/>
<dbReference type="OrthoDB" id="6435261at2759"/>
<dbReference type="GO" id="GO:0003676">
    <property type="term" value="F:nucleic acid binding"/>
    <property type="evidence" value="ECO:0007669"/>
    <property type="project" value="InterPro"/>
</dbReference>
<evidence type="ECO:0000313" key="1">
    <source>
        <dbReference type="EMBL" id="GBN51377.1"/>
    </source>
</evidence>
<comment type="caution">
    <text evidence="1">The sequence shown here is derived from an EMBL/GenBank/DDBJ whole genome shotgun (WGS) entry which is preliminary data.</text>
</comment>
<dbReference type="Gene3D" id="3.30.420.10">
    <property type="entry name" value="Ribonuclease H-like superfamily/Ribonuclease H"/>
    <property type="match status" value="1"/>
</dbReference>
<keyword evidence="2" id="KW-1185">Reference proteome</keyword>
<dbReference type="EMBL" id="BGPR01011448">
    <property type="protein sequence ID" value="GBN51377.1"/>
    <property type="molecule type" value="Genomic_DNA"/>
</dbReference>
<gene>
    <name evidence="1" type="ORF">AVEN_189566_1</name>
</gene>
<dbReference type="InterPro" id="IPR036397">
    <property type="entry name" value="RNaseH_sf"/>
</dbReference>
<sequence>MLKLLSVRYGGFQKRPQLSPDLTPIDFFLRGYFKQQEYVTPPPTLQDLQRRITDSCANLTSAMLHRVQSEIQARVQMCIVADGEKFEHRK</sequence>
<name>A0A4Y2PMC1_ARAVE</name>